<dbReference type="EMBL" id="SDPT01000002">
    <property type="protein sequence ID" value="RXZ32157.1"/>
    <property type="molecule type" value="Genomic_DNA"/>
</dbReference>
<keyword evidence="2" id="KW-1185">Reference proteome</keyword>
<dbReference type="InterPro" id="IPR006311">
    <property type="entry name" value="TAT_signal"/>
</dbReference>
<protein>
    <submittedName>
        <fullName evidence="1">Uncharacterized protein</fullName>
    </submittedName>
</protein>
<dbReference type="AlphaFoldDB" id="A0A4Q2IUE9"/>
<accession>A0A4Q2IUE9</accession>
<proteinExistence type="predicted"/>
<reference evidence="1 2" key="1">
    <citation type="submission" date="2019-01" db="EMBL/GenBank/DDBJ databases">
        <title>Sphingomonas mucosissima sp. nov. and Sphingomonas desiccabilis sp. nov., from biological soil crusts in the Colorado Plateau, USA.</title>
        <authorList>
            <person name="Zhu D."/>
        </authorList>
    </citation>
    <scope>NUCLEOTIDE SEQUENCE [LARGE SCALE GENOMIC DNA]</scope>
    <source>
        <strain evidence="1 2">CP1D</strain>
    </source>
</reference>
<name>A0A4Q2IUE9_9SPHN</name>
<dbReference type="RefSeq" id="WP_129342369.1">
    <property type="nucleotide sequence ID" value="NZ_JACIDD010000002.1"/>
</dbReference>
<comment type="caution">
    <text evidence="1">The sequence shown here is derived from an EMBL/GenBank/DDBJ whole genome shotgun (WGS) entry which is preliminary data.</text>
</comment>
<evidence type="ECO:0000313" key="2">
    <source>
        <dbReference type="Proteomes" id="UP000292347"/>
    </source>
</evidence>
<organism evidence="1 2">
    <name type="scientific">Sphingomonas desiccabilis</name>
    <dbReference type="NCBI Taxonomy" id="429134"/>
    <lineage>
        <taxon>Bacteria</taxon>
        <taxon>Pseudomonadati</taxon>
        <taxon>Pseudomonadota</taxon>
        <taxon>Alphaproteobacteria</taxon>
        <taxon>Sphingomonadales</taxon>
        <taxon>Sphingomonadaceae</taxon>
        <taxon>Sphingomonas</taxon>
    </lineage>
</organism>
<gene>
    <name evidence="1" type="ORF">EO081_13370</name>
</gene>
<evidence type="ECO:0000313" key="1">
    <source>
        <dbReference type="EMBL" id="RXZ32157.1"/>
    </source>
</evidence>
<dbReference type="OrthoDB" id="7361935at2"/>
<sequence length="116" mass="12087">MKLSRRGFAAGAGALLAGGAALALPPVRRTLCGSPEQRYREDAMASLGRACVRCDPALSRDAVRADWHALGRPDGERLAALVAADFAGGRIRQIDGWLLASTEVLAFAAAYHGVAA</sequence>
<dbReference type="PROSITE" id="PS51318">
    <property type="entry name" value="TAT"/>
    <property type="match status" value="1"/>
</dbReference>
<dbReference type="Proteomes" id="UP000292347">
    <property type="component" value="Unassembled WGS sequence"/>
</dbReference>